<comment type="caution">
    <text evidence="10">The sequence shown here is derived from an EMBL/GenBank/DDBJ whole genome shotgun (WGS) entry which is preliminary data.</text>
</comment>
<evidence type="ECO:0000256" key="3">
    <source>
        <dbReference type="ARBA" id="ARBA00022722"/>
    </source>
</evidence>
<feature type="binding site" evidence="8">
    <location>
        <position position="64"/>
    </location>
    <ligand>
        <name>Zn(2+)</name>
        <dbReference type="ChEBI" id="CHEBI:29105"/>
    </ligand>
</feature>
<dbReference type="InterPro" id="IPR016432">
    <property type="entry name" value="RNP4"/>
</dbReference>
<evidence type="ECO:0000313" key="9">
    <source>
        <dbReference type="EMBL" id="HGQ35779.1"/>
    </source>
</evidence>
<reference evidence="10" key="1">
    <citation type="journal article" date="2020" name="mSystems">
        <title>Genome- and Community-Level Interaction Insights into Carbon Utilization and Element Cycling Functions of Hydrothermarchaeota in Hydrothermal Sediment.</title>
        <authorList>
            <person name="Zhou Z."/>
            <person name="Liu Y."/>
            <person name="Xu W."/>
            <person name="Pan J."/>
            <person name="Luo Z.H."/>
            <person name="Li M."/>
        </authorList>
    </citation>
    <scope>NUCLEOTIDE SEQUENCE [LARGE SCALE GENOMIC DNA]</scope>
    <source>
        <strain evidence="10">SpSt-637</strain>
        <strain evidence="9">SpSt-667</strain>
    </source>
</reference>
<keyword evidence="1 8" id="KW-0963">Cytoplasm</keyword>
<feature type="binding site" evidence="8">
    <location>
        <position position="67"/>
    </location>
    <ligand>
        <name>Zn(2+)</name>
        <dbReference type="ChEBI" id="CHEBI:29105"/>
    </ligand>
</feature>
<organism evidence="10">
    <name type="scientific">Ignisphaera aggregans</name>
    <dbReference type="NCBI Taxonomy" id="334771"/>
    <lineage>
        <taxon>Archaea</taxon>
        <taxon>Thermoproteota</taxon>
        <taxon>Thermoprotei</taxon>
        <taxon>Desulfurococcales</taxon>
        <taxon>Desulfurococcaceae</taxon>
        <taxon>Ignisphaera</taxon>
    </lineage>
</organism>
<dbReference type="GO" id="GO:0030677">
    <property type="term" value="C:ribonuclease P complex"/>
    <property type="evidence" value="ECO:0007669"/>
    <property type="project" value="UniProtKB-UniRule"/>
</dbReference>
<dbReference type="GO" id="GO:0001682">
    <property type="term" value="P:tRNA 5'-leader removal"/>
    <property type="evidence" value="ECO:0007669"/>
    <property type="project" value="UniProtKB-UniRule"/>
</dbReference>
<dbReference type="AlphaFoldDB" id="A0A7C4NK88"/>
<evidence type="ECO:0000256" key="5">
    <source>
        <dbReference type="ARBA" id="ARBA00022759"/>
    </source>
</evidence>
<dbReference type="EC" id="3.1.26.5" evidence="8"/>
<evidence type="ECO:0000256" key="2">
    <source>
        <dbReference type="ARBA" id="ARBA00022694"/>
    </source>
</evidence>
<evidence type="ECO:0000256" key="4">
    <source>
        <dbReference type="ARBA" id="ARBA00022723"/>
    </source>
</evidence>
<evidence type="ECO:0000256" key="7">
    <source>
        <dbReference type="ARBA" id="ARBA00022833"/>
    </source>
</evidence>
<comment type="subunit">
    <text evidence="8">Consists of a catalytic RNA component and at least 4-5 protein subunits.</text>
</comment>
<dbReference type="EMBL" id="DTCK01000021">
    <property type="protein sequence ID" value="HGQ35779.1"/>
    <property type="molecule type" value="Genomic_DNA"/>
</dbReference>
<dbReference type="EMBL" id="DTBD01000017">
    <property type="protein sequence ID" value="HGQ64065.1"/>
    <property type="molecule type" value="Genomic_DNA"/>
</dbReference>
<evidence type="ECO:0000256" key="6">
    <source>
        <dbReference type="ARBA" id="ARBA00022801"/>
    </source>
</evidence>
<feature type="binding site" evidence="8">
    <location>
        <position position="94"/>
    </location>
    <ligand>
        <name>Zn(2+)</name>
        <dbReference type="ChEBI" id="CHEBI:29105"/>
    </ligand>
</feature>
<dbReference type="PANTHER" id="PTHR14742">
    <property type="entry name" value="RIBONUCLEASE P SUBUNIT P21"/>
    <property type="match status" value="1"/>
</dbReference>
<dbReference type="Pfam" id="PF04032">
    <property type="entry name" value="Rpr2"/>
    <property type="match status" value="1"/>
</dbReference>
<dbReference type="HAMAP" id="MF_00757">
    <property type="entry name" value="RNase_P_4"/>
    <property type="match status" value="1"/>
</dbReference>
<dbReference type="PANTHER" id="PTHR14742:SF0">
    <property type="entry name" value="RIBONUCLEASE P PROTEIN SUBUNIT P21"/>
    <property type="match status" value="1"/>
</dbReference>
<keyword evidence="5 8" id="KW-0255">Endonuclease</keyword>
<accession>A0A7C4NK88</accession>
<keyword evidence="7 8" id="KW-0862">Zinc</keyword>
<dbReference type="PIRSF" id="PIRSF004878">
    <property type="entry name" value="RNase_P_4"/>
    <property type="match status" value="1"/>
</dbReference>
<comment type="similarity">
    <text evidence="8">Belongs to the eukaryotic/archaeal RNase P protein component 4 family.</text>
</comment>
<keyword evidence="4 8" id="KW-0479">Metal-binding</keyword>
<dbReference type="GO" id="GO:0008270">
    <property type="term" value="F:zinc ion binding"/>
    <property type="evidence" value="ECO:0007669"/>
    <property type="project" value="UniProtKB-UniRule"/>
</dbReference>
<name>A0A7C4NK88_9CREN</name>
<evidence type="ECO:0000313" key="10">
    <source>
        <dbReference type="EMBL" id="HGQ64065.1"/>
    </source>
</evidence>
<dbReference type="InterPro" id="IPR007175">
    <property type="entry name" value="Rpr2/Snm1/Rpp21"/>
</dbReference>
<proteinExistence type="inferred from homology"/>
<sequence>MARKNNKDKVRVIVLERINVLFKLGIVAVRSRDYSIARRYGELIYRISMRLRVKIPRNIKRWICRNCRVIMVPGLNAKIRTRRDGRTLRIITRCMVCGWIHRYEFVKRGEKYGETPRISR</sequence>
<gene>
    <name evidence="8" type="primary">rnp4</name>
    <name evidence="10" type="ORF">ENU08_02325</name>
    <name evidence="9" type="ORF">ENU41_03765</name>
</gene>
<dbReference type="GO" id="GO:0004526">
    <property type="term" value="F:ribonuclease P activity"/>
    <property type="evidence" value="ECO:0007669"/>
    <property type="project" value="UniProtKB-UniRule"/>
</dbReference>
<comment type="catalytic activity">
    <reaction evidence="8">
        <text>Endonucleolytic cleavage of RNA, removing 5'-extranucleotides from tRNA precursor.</text>
        <dbReference type="EC" id="3.1.26.5"/>
    </reaction>
</comment>
<dbReference type="Gene3D" id="6.20.50.20">
    <property type="match status" value="1"/>
</dbReference>
<comment type="function">
    <text evidence="8">Part of ribonuclease P, a protein complex that generates mature tRNA molecules by cleaving their 5'-ends.</text>
</comment>
<keyword evidence="2 8" id="KW-0819">tRNA processing</keyword>
<keyword evidence="6 8" id="KW-0378">Hydrolase</keyword>
<feature type="binding site" evidence="8">
    <location>
        <position position="97"/>
    </location>
    <ligand>
        <name>Zn(2+)</name>
        <dbReference type="ChEBI" id="CHEBI:29105"/>
    </ligand>
</feature>
<dbReference type="GO" id="GO:0005737">
    <property type="term" value="C:cytoplasm"/>
    <property type="evidence" value="ECO:0007669"/>
    <property type="project" value="UniProtKB-SubCell"/>
</dbReference>
<comment type="subcellular location">
    <subcellularLocation>
        <location evidence="8">Cytoplasm</location>
    </subcellularLocation>
</comment>
<evidence type="ECO:0000256" key="8">
    <source>
        <dbReference type="HAMAP-Rule" id="MF_00757"/>
    </source>
</evidence>
<comment type="cofactor">
    <cofactor evidence="8">
        <name>Zn(2+)</name>
        <dbReference type="ChEBI" id="CHEBI:29105"/>
    </cofactor>
    <text evidence="8">Binds 1 zinc ion per subunit.</text>
</comment>
<dbReference type="Gene3D" id="1.20.5.420">
    <property type="entry name" value="Immunoglobulin FC, subunit C"/>
    <property type="match status" value="1"/>
</dbReference>
<keyword evidence="3 8" id="KW-0540">Nuclease</keyword>
<protein>
    <recommendedName>
        <fullName evidence="8">Ribonuclease P protein component 4</fullName>
        <shortName evidence="8">RNase P component 4</shortName>
        <ecNumber evidence="8">3.1.26.5</ecNumber>
    </recommendedName>
    <alternativeName>
        <fullName evidence="8">Rpp21</fullName>
    </alternativeName>
</protein>
<evidence type="ECO:0000256" key="1">
    <source>
        <dbReference type="ARBA" id="ARBA00022490"/>
    </source>
</evidence>